<protein>
    <submittedName>
        <fullName evidence="7">Penicillin-binding protein 2</fullName>
    </submittedName>
</protein>
<evidence type="ECO:0000256" key="4">
    <source>
        <dbReference type="SAM" id="Phobius"/>
    </source>
</evidence>
<keyword evidence="4" id="KW-1133">Transmembrane helix</keyword>
<sequence>MASLAQTGRVTLAGQRHQTLQVAHYRLMVMMLLFLGLSGIVALRLTWLAVFTDAPSRGTDPNALLPPRGDIVDRNGVPLAVTIRAWSIALHPDRVDPVNRVEVAEKLARVLPEKSAAQYLAILQSGKSFVYLRRRALPATVEQVNAIGSTAIELTREPERLYPQTGLASHVLGFVGRDGIGMSGMERVLDHELTDPLTRGKPAMLSIDSRVQAAVEGELAAAMAKHSAIGAAGLVLDVRTGEVLAMASLPTYNPNAAGRGDPEALRNNVTQSVYELGSTFKAITIANAIENGVVTSMTQKYDATAPLQIGRYRIKDDHPENRWLNVPEMMVHSSNIVTARISEQIGEERIKAMFTKLGFDTPPAIELVEKGRPLWPVYWGRSAVMTVGYGHGIAVTPLHLASAYAALVNGGTLRPATLLKRDAAHVPEGRKVISEATSFRVRQLLRMVVIPEADGTGKSADTPGFRLGGKTGTAEKPRAGGGGYDGSNNVATFAGVFPMDEPRYVIIMMLDSPKGTKDTYGFKTAGWTIAPAVKKVLGRVGPMLGVTPDQGRDIDLTELLPLVWHPGQPPVPGAAAPLAAPPASLAAGGQ</sequence>
<feature type="region of interest" description="Disordered" evidence="3">
    <location>
        <begin position="459"/>
        <end position="483"/>
    </location>
</feature>
<dbReference type="InterPro" id="IPR005311">
    <property type="entry name" value="PBP_dimer"/>
</dbReference>
<reference evidence="7 8" key="1">
    <citation type="submission" date="2021-06" db="EMBL/GenBank/DDBJ databases">
        <title>Sphingomonas sp. XMGL2, whole genome shotgun sequencing project.</title>
        <authorList>
            <person name="Zhao G."/>
            <person name="Shen L."/>
        </authorList>
    </citation>
    <scope>NUCLEOTIDE SEQUENCE [LARGE SCALE GENOMIC DNA]</scope>
    <source>
        <strain evidence="7 8">XMGL2</strain>
    </source>
</reference>
<organism evidence="7 8">
    <name type="scientific">Sphingomonas quercus</name>
    <dbReference type="NCBI Taxonomy" id="2842451"/>
    <lineage>
        <taxon>Bacteria</taxon>
        <taxon>Pseudomonadati</taxon>
        <taxon>Pseudomonadota</taxon>
        <taxon>Alphaproteobacteria</taxon>
        <taxon>Sphingomonadales</taxon>
        <taxon>Sphingomonadaceae</taxon>
        <taxon>Sphingomonas</taxon>
    </lineage>
</organism>
<keyword evidence="8" id="KW-1185">Reference proteome</keyword>
<comment type="caution">
    <text evidence="7">The sequence shown here is derived from an EMBL/GenBank/DDBJ whole genome shotgun (WGS) entry which is preliminary data.</text>
</comment>
<feature type="domain" description="Penicillin-binding protein dimerisation" evidence="6">
    <location>
        <begin position="66"/>
        <end position="178"/>
    </location>
</feature>
<dbReference type="Proteomes" id="UP000776276">
    <property type="component" value="Unassembled WGS sequence"/>
</dbReference>
<dbReference type="RefSeq" id="WP_216322785.1">
    <property type="nucleotide sequence ID" value="NZ_JAHKRT010000003.1"/>
</dbReference>
<proteinExistence type="predicted"/>
<dbReference type="InterPro" id="IPR001460">
    <property type="entry name" value="PCN-bd_Tpept"/>
</dbReference>
<feature type="domain" description="Penicillin-binding protein transpeptidase" evidence="5">
    <location>
        <begin position="234"/>
        <end position="525"/>
    </location>
</feature>
<evidence type="ECO:0000256" key="2">
    <source>
        <dbReference type="ARBA" id="ARBA00023136"/>
    </source>
</evidence>
<dbReference type="PANTHER" id="PTHR30627">
    <property type="entry name" value="PEPTIDOGLYCAN D,D-TRANSPEPTIDASE"/>
    <property type="match status" value="1"/>
</dbReference>
<evidence type="ECO:0000256" key="1">
    <source>
        <dbReference type="ARBA" id="ARBA00004370"/>
    </source>
</evidence>
<gene>
    <name evidence="7" type="ORF">KOF26_07845</name>
</gene>
<evidence type="ECO:0000313" key="7">
    <source>
        <dbReference type="EMBL" id="MBU3077776.1"/>
    </source>
</evidence>
<dbReference type="Pfam" id="PF00905">
    <property type="entry name" value="Transpeptidase"/>
    <property type="match status" value="1"/>
</dbReference>
<dbReference type="EMBL" id="JAHKRT010000003">
    <property type="protein sequence ID" value="MBU3077776.1"/>
    <property type="molecule type" value="Genomic_DNA"/>
</dbReference>
<name>A0ABS6BHJ6_9SPHN</name>
<dbReference type="Pfam" id="PF03717">
    <property type="entry name" value="PBP_dimer"/>
    <property type="match status" value="1"/>
</dbReference>
<keyword evidence="2 4" id="KW-0472">Membrane</keyword>
<evidence type="ECO:0000313" key="8">
    <source>
        <dbReference type="Proteomes" id="UP000776276"/>
    </source>
</evidence>
<dbReference type="PANTHER" id="PTHR30627:SF1">
    <property type="entry name" value="PEPTIDOGLYCAN D,D-TRANSPEPTIDASE FTSI"/>
    <property type="match status" value="1"/>
</dbReference>
<dbReference type="InterPro" id="IPR050515">
    <property type="entry name" value="Beta-lactam/transpept"/>
</dbReference>
<keyword evidence="4" id="KW-0812">Transmembrane</keyword>
<comment type="subcellular location">
    <subcellularLocation>
        <location evidence="1">Membrane</location>
    </subcellularLocation>
</comment>
<accession>A0ABS6BHJ6</accession>
<evidence type="ECO:0000259" key="6">
    <source>
        <dbReference type="Pfam" id="PF03717"/>
    </source>
</evidence>
<evidence type="ECO:0000259" key="5">
    <source>
        <dbReference type="Pfam" id="PF00905"/>
    </source>
</evidence>
<evidence type="ECO:0000256" key="3">
    <source>
        <dbReference type="SAM" id="MobiDB-lite"/>
    </source>
</evidence>
<feature type="transmembrane region" description="Helical" evidence="4">
    <location>
        <begin position="25"/>
        <end position="47"/>
    </location>
</feature>